<sequence>MAKWLGDWEFRNVMHRKDGSSGTETVEAPNESAAEEAIRCEVSQKLFYTTMMRAYVQVSNISKIKY</sequence>
<name>A0A0G1IVN5_9BACT</name>
<protein>
    <submittedName>
        <fullName evidence="1">Uncharacterized protein</fullName>
    </submittedName>
</protein>
<gene>
    <name evidence="1" type="ORF">UW55_C0003G0044</name>
</gene>
<evidence type="ECO:0000313" key="2">
    <source>
        <dbReference type="Proteomes" id="UP000033945"/>
    </source>
</evidence>
<reference evidence="1 2" key="1">
    <citation type="journal article" date="2015" name="Nature">
        <title>rRNA introns, odd ribosomes, and small enigmatic genomes across a large radiation of phyla.</title>
        <authorList>
            <person name="Brown C.T."/>
            <person name="Hug L.A."/>
            <person name="Thomas B.C."/>
            <person name="Sharon I."/>
            <person name="Castelle C.J."/>
            <person name="Singh A."/>
            <person name="Wilkins M.J."/>
            <person name="Williams K.H."/>
            <person name="Banfield J.F."/>
        </authorList>
    </citation>
    <scope>NUCLEOTIDE SEQUENCE [LARGE SCALE GENOMIC DNA]</scope>
</reference>
<dbReference type="EMBL" id="LCIT01000003">
    <property type="protein sequence ID" value="KKT63476.1"/>
    <property type="molecule type" value="Genomic_DNA"/>
</dbReference>
<organism evidence="1 2">
    <name type="scientific">Candidatus Giovannonibacteria bacterium GW2011_GWA2_44_26</name>
    <dbReference type="NCBI Taxonomy" id="1618648"/>
    <lineage>
        <taxon>Bacteria</taxon>
        <taxon>Candidatus Giovannoniibacteriota</taxon>
    </lineage>
</organism>
<comment type="caution">
    <text evidence="1">The sequence shown here is derived from an EMBL/GenBank/DDBJ whole genome shotgun (WGS) entry which is preliminary data.</text>
</comment>
<dbReference type="Proteomes" id="UP000033945">
    <property type="component" value="Unassembled WGS sequence"/>
</dbReference>
<dbReference type="AlphaFoldDB" id="A0A0G1IVN5"/>
<evidence type="ECO:0000313" key="1">
    <source>
        <dbReference type="EMBL" id="KKT63476.1"/>
    </source>
</evidence>
<accession>A0A0G1IVN5</accession>
<proteinExistence type="predicted"/>